<dbReference type="Proteomes" id="UP000245509">
    <property type="component" value="Unassembled WGS sequence"/>
</dbReference>
<dbReference type="SMART" id="SM00881">
    <property type="entry name" value="CoA_binding"/>
    <property type="match status" value="1"/>
</dbReference>
<dbReference type="PANTHER" id="PTHR43334">
    <property type="entry name" value="ACETATE--COA LIGASE [ADP-FORMING]"/>
    <property type="match status" value="1"/>
</dbReference>
<dbReference type="SUPFAM" id="SSF51735">
    <property type="entry name" value="NAD(P)-binding Rossmann-fold domains"/>
    <property type="match status" value="1"/>
</dbReference>
<dbReference type="EMBL" id="QEFP02000015">
    <property type="protein sequence ID" value="MCC5447222.1"/>
    <property type="molecule type" value="Genomic_DNA"/>
</dbReference>
<dbReference type="AlphaFoldDB" id="A0A2T9WKC3"/>
<keyword evidence="2" id="KW-0547">Nucleotide-binding</keyword>
<dbReference type="Pfam" id="PF13607">
    <property type="entry name" value="Succ_CoA_lig"/>
    <property type="match status" value="1"/>
</dbReference>
<dbReference type="InterPro" id="IPR036291">
    <property type="entry name" value="NAD(P)-bd_dom_sf"/>
</dbReference>
<dbReference type="GO" id="GO:0016874">
    <property type="term" value="F:ligase activity"/>
    <property type="evidence" value="ECO:0007669"/>
    <property type="project" value="UniProtKB-KW"/>
</dbReference>
<dbReference type="InterPro" id="IPR032875">
    <property type="entry name" value="Succ_CoA_lig_flav_dom"/>
</dbReference>
<sequence>MSIFDIKSVAIVGASNKGGKVGNIILKNFIKRFPGKIYPVNPNYDYLYNLKCYKNILEINENIDAVVIAIPAEGVPEVVKQAGEKGVKLAIIVSAGFSEVGRKDLEEKILEYSKKYRIRILGPNGMGVYDPYNGIDTFFVDDKRLIRPKKGKIVLLSQSGAIALAFMEWLSSKNIGVSKIISYGNKIDLDEVEILKELKDDQNSKAIFIYMEGLREGRGREFLEVASQLNKPVIVLKSGKTKRGSVAVSSHTASMAGDYEVYRNLFKQYNIIEAKSMGDFMIYLKTLAFYL</sequence>
<gene>
    <name evidence="5" type="ORF">DDW03_002285</name>
    <name evidence="6" type="ORF">DDW03_02815</name>
</gene>
<dbReference type="RefSeq" id="WP_228615447.1">
    <property type="nucleotide sequence ID" value="NZ_QEFP02000015.1"/>
</dbReference>
<dbReference type="InterPro" id="IPR016102">
    <property type="entry name" value="Succinyl-CoA_synth-like"/>
</dbReference>
<keyword evidence="1" id="KW-0436">Ligase</keyword>
<evidence type="ECO:0000259" key="4">
    <source>
        <dbReference type="SMART" id="SM00881"/>
    </source>
</evidence>
<name>A0A2T9WKC3_NANST</name>
<dbReference type="InterPro" id="IPR051538">
    <property type="entry name" value="Acyl-CoA_Synth/Transferase"/>
</dbReference>
<reference evidence="6" key="1">
    <citation type="journal article" date="2015" name="Appl. Environ. Microbiol.">
        <title>Nanoarchaeota, Their Sulfolobales Host, and Nanoarchaeota Virus Distribution across Yellowstone National Park Hot Springs.</title>
        <authorList>
            <person name="Munson-McGee J.H."/>
            <person name="Field E.K."/>
            <person name="Bateson M."/>
            <person name="Rooney C."/>
            <person name="Stepanauskas R."/>
            <person name="Young M.J."/>
        </authorList>
    </citation>
    <scope>NUCLEOTIDE SEQUENCE [LARGE SCALE GENOMIC DNA]</scope>
    <source>
        <strain evidence="6">SCGC AB-777_F03</strain>
    </source>
</reference>
<keyword evidence="3" id="KW-0067">ATP-binding</keyword>
<dbReference type="GO" id="GO:0005524">
    <property type="term" value="F:ATP binding"/>
    <property type="evidence" value="ECO:0007669"/>
    <property type="project" value="UniProtKB-KW"/>
</dbReference>
<feature type="domain" description="CoA-binding" evidence="4">
    <location>
        <begin position="3"/>
        <end position="97"/>
    </location>
</feature>
<dbReference type="InterPro" id="IPR003781">
    <property type="entry name" value="CoA-bd"/>
</dbReference>
<evidence type="ECO:0000256" key="3">
    <source>
        <dbReference type="ARBA" id="ARBA00022840"/>
    </source>
</evidence>
<evidence type="ECO:0000256" key="1">
    <source>
        <dbReference type="ARBA" id="ARBA00022598"/>
    </source>
</evidence>
<evidence type="ECO:0000313" key="5">
    <source>
        <dbReference type="EMBL" id="MCC5447222.1"/>
    </source>
</evidence>
<reference evidence="5" key="4">
    <citation type="submission" date="2021-11" db="EMBL/GenBank/DDBJ databases">
        <authorList>
            <person name="Munson-Mcgee J."/>
            <person name="Field E."/>
            <person name="Bateson M."/>
            <person name="Rooney C."/>
            <person name="Stepanauskas R."/>
            <person name="Young M."/>
        </authorList>
    </citation>
    <scope>NUCLEOTIDE SEQUENCE</scope>
    <source>
        <strain evidence="5">SCGC AB-777_F03</strain>
    </source>
</reference>
<comment type="caution">
    <text evidence="6">The sequence shown here is derived from an EMBL/GenBank/DDBJ whole genome shotgun (WGS) entry which is preliminary data.</text>
</comment>
<proteinExistence type="predicted"/>
<dbReference type="Gene3D" id="3.40.50.720">
    <property type="entry name" value="NAD(P)-binding Rossmann-like Domain"/>
    <property type="match status" value="1"/>
</dbReference>
<reference evidence="5" key="2">
    <citation type="submission" date="2017-05" db="EMBL/GenBank/DDBJ databases">
        <authorList>
            <person name="Munson-Mcgee J.H."/>
        </authorList>
    </citation>
    <scope>NUCLEOTIDE SEQUENCE</scope>
    <source>
        <strain evidence="5">SCGC AB-777_F03</strain>
    </source>
</reference>
<dbReference type="EMBL" id="QEFP01000022">
    <property type="protein sequence ID" value="PVU68283.1"/>
    <property type="molecule type" value="Genomic_DNA"/>
</dbReference>
<dbReference type="PANTHER" id="PTHR43334:SF2">
    <property type="entry name" value="ACETATE--COA LIGASE [ADP-FORMING]"/>
    <property type="match status" value="1"/>
</dbReference>
<evidence type="ECO:0000256" key="2">
    <source>
        <dbReference type="ARBA" id="ARBA00022741"/>
    </source>
</evidence>
<dbReference type="Gene3D" id="3.40.50.261">
    <property type="entry name" value="Succinyl-CoA synthetase domains"/>
    <property type="match status" value="1"/>
</dbReference>
<protein>
    <submittedName>
        <fullName evidence="5">CoA-binding protein</fullName>
    </submittedName>
</protein>
<dbReference type="SUPFAM" id="SSF52210">
    <property type="entry name" value="Succinyl-CoA synthetase domains"/>
    <property type="match status" value="1"/>
</dbReference>
<evidence type="ECO:0000313" key="6">
    <source>
        <dbReference type="EMBL" id="PVU68283.1"/>
    </source>
</evidence>
<dbReference type="Pfam" id="PF13380">
    <property type="entry name" value="CoA_binding_2"/>
    <property type="match status" value="1"/>
</dbReference>
<accession>A0A2T9WKC3</accession>
<organism evidence="6">
    <name type="scientific">Nanobsidianus stetteri</name>
    <dbReference type="NCBI Taxonomy" id="1294122"/>
    <lineage>
        <taxon>Archaea</taxon>
        <taxon>Nanobdellota</taxon>
        <taxon>Candidatus Nanoarchaeia</taxon>
        <taxon>Nanoarchaeales</taxon>
        <taxon>Nanopusillaceae</taxon>
        <taxon>Candidatus Nanobsidianus</taxon>
    </lineage>
</organism>
<reference evidence="6" key="3">
    <citation type="submission" date="2017-05" db="EMBL/GenBank/DDBJ databases">
        <authorList>
            <person name="Song R."/>
            <person name="Chenine A.L."/>
            <person name="Ruprecht R.M."/>
        </authorList>
    </citation>
    <scope>NUCLEOTIDE SEQUENCE</scope>
    <source>
        <strain evidence="6">SCGC AB-777_F03</strain>
    </source>
</reference>